<dbReference type="SUPFAM" id="SSF54001">
    <property type="entry name" value="Cysteine proteinases"/>
    <property type="match status" value="1"/>
</dbReference>
<dbReference type="EMBL" id="CAJGYO010000008">
    <property type="protein sequence ID" value="CAD6251276.1"/>
    <property type="molecule type" value="Genomic_DNA"/>
</dbReference>
<dbReference type="Gene3D" id="3.90.70.10">
    <property type="entry name" value="Cysteine proteinases"/>
    <property type="match status" value="1"/>
</dbReference>
<dbReference type="GO" id="GO:0004843">
    <property type="term" value="F:cysteine-type deubiquitinase activity"/>
    <property type="evidence" value="ECO:0007669"/>
    <property type="project" value="UniProtKB-EC"/>
</dbReference>
<proteinExistence type="inferred from homology"/>
<dbReference type="InterPro" id="IPR018200">
    <property type="entry name" value="USP_CS"/>
</dbReference>
<keyword evidence="9" id="KW-0788">Thiol protease</keyword>
<keyword evidence="13" id="KW-0472">Membrane</keyword>
<evidence type="ECO:0000256" key="8">
    <source>
        <dbReference type="ARBA" id="ARBA00022801"/>
    </source>
</evidence>
<dbReference type="PROSITE" id="PS50865">
    <property type="entry name" value="ZF_MYND_2"/>
    <property type="match status" value="1"/>
</dbReference>
<protein>
    <recommendedName>
        <fullName evidence="3">ubiquitinyl hydrolase 1</fullName>
        <ecNumber evidence="3">3.4.19.12</ecNumber>
    </recommendedName>
</protein>
<evidence type="ECO:0000256" key="5">
    <source>
        <dbReference type="ARBA" id="ARBA00022723"/>
    </source>
</evidence>
<name>A0A811PXF3_9POAL</name>
<dbReference type="GO" id="GO:0005634">
    <property type="term" value="C:nucleus"/>
    <property type="evidence" value="ECO:0007669"/>
    <property type="project" value="TreeGrafter"/>
</dbReference>
<keyword evidence="8" id="KW-0378">Hydrolase</keyword>
<dbReference type="Pfam" id="PF00443">
    <property type="entry name" value="UCH"/>
    <property type="match status" value="1"/>
</dbReference>
<feature type="compositionally biased region" description="Polar residues" evidence="12">
    <location>
        <begin position="306"/>
        <end position="318"/>
    </location>
</feature>
<dbReference type="PANTHER" id="PTHR24006">
    <property type="entry name" value="UBIQUITIN CARBOXYL-TERMINAL HYDROLASE"/>
    <property type="match status" value="1"/>
</dbReference>
<keyword evidence="5" id="KW-0479">Metal-binding</keyword>
<dbReference type="Gene3D" id="6.10.140.2220">
    <property type="match status" value="1"/>
</dbReference>
<accession>A0A811PXF3</accession>
<feature type="compositionally biased region" description="Polar residues" evidence="12">
    <location>
        <begin position="367"/>
        <end position="379"/>
    </location>
</feature>
<comment type="caution">
    <text evidence="16">The sequence shown here is derived from an EMBL/GenBank/DDBJ whole genome shotgun (WGS) entry which is preliminary data.</text>
</comment>
<evidence type="ECO:0000256" key="12">
    <source>
        <dbReference type="SAM" id="MobiDB-lite"/>
    </source>
</evidence>
<dbReference type="GO" id="GO:0008270">
    <property type="term" value="F:zinc ion binding"/>
    <property type="evidence" value="ECO:0007669"/>
    <property type="project" value="UniProtKB-KW"/>
</dbReference>
<evidence type="ECO:0000256" key="2">
    <source>
        <dbReference type="ARBA" id="ARBA00009085"/>
    </source>
</evidence>
<dbReference type="FunFam" id="3.90.70.10:FF:000026">
    <property type="entry name" value="Ubiquitin carboxyl-terminal hydrolase 15"/>
    <property type="match status" value="1"/>
</dbReference>
<keyword evidence="7" id="KW-0833">Ubl conjugation pathway</keyword>
<comment type="similarity">
    <text evidence="2">Belongs to the peptidase C19 family.</text>
</comment>
<organism evidence="16 17">
    <name type="scientific">Miscanthus lutarioriparius</name>
    <dbReference type="NCBI Taxonomy" id="422564"/>
    <lineage>
        <taxon>Eukaryota</taxon>
        <taxon>Viridiplantae</taxon>
        <taxon>Streptophyta</taxon>
        <taxon>Embryophyta</taxon>
        <taxon>Tracheophyta</taxon>
        <taxon>Spermatophyta</taxon>
        <taxon>Magnoliopsida</taxon>
        <taxon>Liliopsida</taxon>
        <taxon>Poales</taxon>
        <taxon>Poaceae</taxon>
        <taxon>PACMAD clade</taxon>
        <taxon>Panicoideae</taxon>
        <taxon>Andropogonodae</taxon>
        <taxon>Andropogoneae</taxon>
        <taxon>Saccharinae</taxon>
        <taxon>Miscanthus</taxon>
    </lineage>
</organism>
<evidence type="ECO:0000313" key="16">
    <source>
        <dbReference type="EMBL" id="CAD6251276.1"/>
    </source>
</evidence>
<feature type="domain" description="USP" evidence="14">
    <location>
        <begin position="437"/>
        <end position="730"/>
    </location>
</feature>
<dbReference type="EC" id="3.4.19.12" evidence="3"/>
<evidence type="ECO:0000259" key="15">
    <source>
        <dbReference type="PROSITE" id="PS50865"/>
    </source>
</evidence>
<dbReference type="Pfam" id="PF01753">
    <property type="entry name" value="zf-MYND"/>
    <property type="match status" value="1"/>
</dbReference>
<dbReference type="OrthoDB" id="420187at2759"/>
<feature type="domain" description="MYND-type" evidence="15">
    <location>
        <begin position="88"/>
        <end position="125"/>
    </location>
</feature>
<dbReference type="InterPro" id="IPR028889">
    <property type="entry name" value="USP"/>
</dbReference>
<evidence type="ECO:0000256" key="7">
    <source>
        <dbReference type="ARBA" id="ARBA00022786"/>
    </source>
</evidence>
<dbReference type="GO" id="GO:0005829">
    <property type="term" value="C:cytosol"/>
    <property type="evidence" value="ECO:0007669"/>
    <property type="project" value="TreeGrafter"/>
</dbReference>
<feature type="compositionally biased region" description="Basic and acidic residues" evidence="12">
    <location>
        <begin position="354"/>
        <end position="366"/>
    </location>
</feature>
<evidence type="ECO:0000256" key="13">
    <source>
        <dbReference type="SAM" id="Phobius"/>
    </source>
</evidence>
<keyword evidence="13" id="KW-1133">Transmembrane helix</keyword>
<dbReference type="PANTHER" id="PTHR24006:SF685">
    <property type="entry name" value="UBIQUITIN CARBOXYL-TERMINAL HYDROLASE 15"/>
    <property type="match status" value="1"/>
</dbReference>
<dbReference type="SUPFAM" id="SSF144232">
    <property type="entry name" value="HIT/MYND zinc finger-like"/>
    <property type="match status" value="1"/>
</dbReference>
<dbReference type="CDD" id="cd02661">
    <property type="entry name" value="Peptidase_C19E"/>
    <property type="match status" value="1"/>
</dbReference>
<dbReference type="InterPro" id="IPR050164">
    <property type="entry name" value="Peptidase_C19"/>
</dbReference>
<evidence type="ECO:0000256" key="1">
    <source>
        <dbReference type="ARBA" id="ARBA00000707"/>
    </source>
</evidence>
<keyword evidence="6 11" id="KW-0863">Zinc-finger</keyword>
<evidence type="ECO:0000313" key="17">
    <source>
        <dbReference type="Proteomes" id="UP000604825"/>
    </source>
</evidence>
<evidence type="ECO:0000256" key="3">
    <source>
        <dbReference type="ARBA" id="ARBA00012759"/>
    </source>
</evidence>
<evidence type="ECO:0000256" key="6">
    <source>
        <dbReference type="ARBA" id="ARBA00022771"/>
    </source>
</evidence>
<evidence type="ECO:0000259" key="14">
    <source>
        <dbReference type="PROSITE" id="PS50235"/>
    </source>
</evidence>
<reference evidence="16" key="1">
    <citation type="submission" date="2020-10" db="EMBL/GenBank/DDBJ databases">
        <authorList>
            <person name="Han B."/>
            <person name="Lu T."/>
            <person name="Zhao Q."/>
            <person name="Huang X."/>
            <person name="Zhao Y."/>
        </authorList>
    </citation>
    <scope>NUCLEOTIDE SEQUENCE</scope>
</reference>
<keyword evidence="4" id="KW-0645">Protease</keyword>
<dbReference type="Proteomes" id="UP000604825">
    <property type="component" value="Unassembled WGS sequence"/>
</dbReference>
<keyword evidence="17" id="KW-1185">Reference proteome</keyword>
<evidence type="ECO:0000256" key="9">
    <source>
        <dbReference type="ARBA" id="ARBA00022807"/>
    </source>
</evidence>
<dbReference type="GO" id="GO:0016579">
    <property type="term" value="P:protein deubiquitination"/>
    <property type="evidence" value="ECO:0007669"/>
    <property type="project" value="InterPro"/>
</dbReference>
<evidence type="ECO:0000256" key="11">
    <source>
        <dbReference type="PROSITE-ProRule" id="PRU00134"/>
    </source>
</evidence>
<comment type="catalytic activity">
    <reaction evidence="1">
        <text>Thiol-dependent hydrolysis of ester, thioester, amide, peptide and isopeptide bonds formed by the C-terminal Gly of ubiquitin (a 76-residue protein attached to proteins as an intracellular targeting signal).</text>
        <dbReference type="EC" id="3.4.19.12"/>
    </reaction>
</comment>
<dbReference type="InterPro" id="IPR002893">
    <property type="entry name" value="Znf_MYND"/>
</dbReference>
<dbReference type="InterPro" id="IPR038765">
    <property type="entry name" value="Papain-like_cys_pep_sf"/>
</dbReference>
<gene>
    <name evidence="16" type="ORF">NCGR_LOCUS35031</name>
</gene>
<dbReference type="PROSITE" id="PS00972">
    <property type="entry name" value="USP_1"/>
    <property type="match status" value="1"/>
</dbReference>
<dbReference type="PROSITE" id="PS50235">
    <property type="entry name" value="USP_3"/>
    <property type="match status" value="1"/>
</dbReference>
<keyword evidence="13" id="KW-0812">Transmembrane</keyword>
<dbReference type="FunFam" id="6.10.140.2220:FF:000006">
    <property type="entry name" value="Ubiquitin carboxyl-terminal hydrolase 15"/>
    <property type="match status" value="1"/>
</dbReference>
<dbReference type="InterPro" id="IPR001394">
    <property type="entry name" value="Peptidase_C19_UCH"/>
</dbReference>
<evidence type="ECO:0000256" key="4">
    <source>
        <dbReference type="ARBA" id="ARBA00022670"/>
    </source>
</evidence>
<dbReference type="GO" id="GO:0006508">
    <property type="term" value="P:proteolysis"/>
    <property type="evidence" value="ECO:0007669"/>
    <property type="project" value="UniProtKB-KW"/>
</dbReference>
<feature type="region of interest" description="Disordered" evidence="12">
    <location>
        <begin position="306"/>
        <end position="379"/>
    </location>
</feature>
<evidence type="ECO:0000256" key="10">
    <source>
        <dbReference type="ARBA" id="ARBA00022833"/>
    </source>
</evidence>
<feature type="transmembrane region" description="Helical" evidence="13">
    <location>
        <begin position="12"/>
        <end position="30"/>
    </location>
</feature>
<keyword evidence="10" id="KW-0862">Zinc</keyword>
<dbReference type="AlphaFoldDB" id="A0A811PXF3"/>
<sequence length="948" mass="105294">MLQPREADVPALFLVFVVLPVVAYFLLGRWHDAASKKARVSVLAQQAAEEAYREETMACPDIIPPGPSLRTMPYFRPAPSLRQEYHECATCHAPAKTRCSRCKSVRYCSGKCQIVHWRQGHKETCQKWLGSSSSSFGGSITEATEQMPFLTNLNSPLPGGDIHLRDMNFDTLSEPSFPTTDGYNLDTDPFLADRSNMNISNQGIHMSENGAAGVSFEKNNYNADDEIHSPEILSGNKVSNNYFGSDAMSGNGDATYPAKSNAQLPSSCAPDMRKQSKASITVYQPDMGVYLTSDMVNSCEGSYASASEPLQRSLSSGRTIGKANVVNKRPPYPSSKVVSAQKSQDRMSTSYQNDGHEKNLCNKNDQRSTPTCESSQSTSSNLQKFGASKVEVLKKPSKFLKTSLVGLINDNKRNKVLFPYEDLVKFFQYEARGISPRGLFNCGNSCYANAVLQCLMCTKPLMIYLLLRLHSKDCSSKNWCLMCELEQYASTLRESGGPLSPSRILSNLRNIGCRLGGGTQEDAHEFLRHLVMSMQAACLDGLGGEKHVEPSLQETTLIQQMFGGRLKSKVKCLRCYHESERYENIMDLTLEIHGWVESLQDALTQFTAPEDLDGDNMYKCGRCSAYVKARKQLSVHESGKYGKINKCVTFPDMLDMVPFVTGSGDNPPLYFLYAVVVHVDTENASFSGHYISYVKDMQGTWLRIDDSEVQVVSVNQVMSEGAYMLFYLRSFPRPPRIYIEKGMPVTSVKRHTSKSSKGSKHERKQTELLFSANDQAYGVYDFRPDGEGYTQDHHAELRSRDFHHADDFSEATSSEWSLFTSSDESSFTTESTRDSFSVVDYGDNAGLDPISSIFGPSYAPEHPPGNFVSCTRFSPSNPQTRYFSESTGFVSDSSMPAHPSGIVHRGRYPDRACASSAEPLASAHQRSGYGRYPLSRDGFVQTSGFCQM</sequence>
<feature type="compositionally biased region" description="Polar residues" evidence="12">
    <location>
        <begin position="336"/>
        <end position="353"/>
    </location>
</feature>